<name>A0AAN7SHK0_9COLE</name>
<comment type="caution">
    <text evidence="2">The sequence shown here is derived from an EMBL/GenBank/DDBJ whole genome shotgun (WGS) entry which is preliminary data.</text>
</comment>
<reference evidence="3" key="1">
    <citation type="submission" date="2023-01" db="EMBL/GenBank/DDBJ databases">
        <title>Key to firefly adult light organ development and bioluminescence: homeobox transcription factors regulate luciferase expression and transportation to peroxisome.</title>
        <authorList>
            <person name="Fu X."/>
        </authorList>
    </citation>
    <scope>NUCLEOTIDE SEQUENCE [LARGE SCALE GENOMIC DNA]</scope>
</reference>
<accession>A0AAN7SHK0</accession>
<sequence>MLTPRLLFGLMVILNCLKIRPILLRPYVSECLCAYQEEPIFAENWIEQIKFVDQPCFKCFIRCVAIKVGYAFSDGTANIPVIFQKIPYITMDIINNCNSITKNELDLCEKAYKYSKCIINAFD</sequence>
<evidence type="ECO:0000313" key="2">
    <source>
        <dbReference type="EMBL" id="KAK4881342.1"/>
    </source>
</evidence>
<gene>
    <name evidence="2" type="ORF">RN001_004661</name>
</gene>
<dbReference type="InterPro" id="IPR006170">
    <property type="entry name" value="PBP/GOBP"/>
</dbReference>
<feature type="chain" id="PRO_5042861626" evidence="1">
    <location>
        <begin position="25"/>
        <end position="123"/>
    </location>
</feature>
<dbReference type="InterPro" id="IPR036728">
    <property type="entry name" value="PBP_GOBP_sf"/>
</dbReference>
<protein>
    <submittedName>
        <fullName evidence="2">Uncharacterized protein</fullName>
    </submittedName>
</protein>
<dbReference type="EMBL" id="JARPUR010000002">
    <property type="protein sequence ID" value="KAK4881342.1"/>
    <property type="molecule type" value="Genomic_DNA"/>
</dbReference>
<dbReference type="SUPFAM" id="SSF47565">
    <property type="entry name" value="Insect pheromone/odorant-binding proteins"/>
    <property type="match status" value="1"/>
</dbReference>
<organism evidence="2 3">
    <name type="scientific">Aquatica leii</name>
    <dbReference type="NCBI Taxonomy" id="1421715"/>
    <lineage>
        <taxon>Eukaryota</taxon>
        <taxon>Metazoa</taxon>
        <taxon>Ecdysozoa</taxon>
        <taxon>Arthropoda</taxon>
        <taxon>Hexapoda</taxon>
        <taxon>Insecta</taxon>
        <taxon>Pterygota</taxon>
        <taxon>Neoptera</taxon>
        <taxon>Endopterygota</taxon>
        <taxon>Coleoptera</taxon>
        <taxon>Polyphaga</taxon>
        <taxon>Elateriformia</taxon>
        <taxon>Elateroidea</taxon>
        <taxon>Lampyridae</taxon>
        <taxon>Luciolinae</taxon>
        <taxon>Aquatica</taxon>
    </lineage>
</organism>
<dbReference type="Proteomes" id="UP001353858">
    <property type="component" value="Unassembled WGS sequence"/>
</dbReference>
<dbReference type="CDD" id="cd23992">
    <property type="entry name" value="PBP_GOBP"/>
    <property type="match status" value="1"/>
</dbReference>
<keyword evidence="1" id="KW-0732">Signal</keyword>
<dbReference type="Pfam" id="PF01395">
    <property type="entry name" value="PBP_GOBP"/>
    <property type="match status" value="1"/>
</dbReference>
<dbReference type="GO" id="GO:0005549">
    <property type="term" value="F:odorant binding"/>
    <property type="evidence" value="ECO:0007669"/>
    <property type="project" value="InterPro"/>
</dbReference>
<keyword evidence="3" id="KW-1185">Reference proteome</keyword>
<evidence type="ECO:0000256" key="1">
    <source>
        <dbReference type="SAM" id="SignalP"/>
    </source>
</evidence>
<dbReference type="AlphaFoldDB" id="A0AAN7SHK0"/>
<dbReference type="SMART" id="SM00708">
    <property type="entry name" value="PhBP"/>
    <property type="match status" value="1"/>
</dbReference>
<proteinExistence type="predicted"/>
<dbReference type="Gene3D" id="1.10.238.20">
    <property type="entry name" value="Pheromone/general odorant binding protein domain"/>
    <property type="match status" value="1"/>
</dbReference>
<evidence type="ECO:0000313" key="3">
    <source>
        <dbReference type="Proteomes" id="UP001353858"/>
    </source>
</evidence>
<feature type="signal peptide" evidence="1">
    <location>
        <begin position="1"/>
        <end position="24"/>
    </location>
</feature>